<dbReference type="EMBL" id="JAIGNK010000001">
    <property type="protein sequence ID" value="MBX7456701.1"/>
    <property type="molecule type" value="Genomic_DNA"/>
</dbReference>
<gene>
    <name evidence="1" type="ORF">K3152_00425</name>
</gene>
<comment type="caution">
    <text evidence="1">The sequence shown here is derived from an EMBL/GenBank/DDBJ whole genome shotgun (WGS) entry which is preliminary data.</text>
</comment>
<proteinExistence type="predicted"/>
<evidence type="ECO:0000313" key="1">
    <source>
        <dbReference type="EMBL" id="MBX7456701.1"/>
    </source>
</evidence>
<accession>A0ABS7IX07</accession>
<evidence type="ECO:0000313" key="2">
    <source>
        <dbReference type="Proteomes" id="UP000783253"/>
    </source>
</evidence>
<sequence length="616" mass="67710">MGFASIGRGIFGGKVFGKKNIAGAAPQSRGSFRSRSDGNALDRLIADCEQMFASKGQSTYRRSPADFAWEFIRDMAPEERGELLVAVTREENGLALPVRDRTPREQVIAKVRDDVLRYDVEVKAEDLGGLLSFLTGIKEFRNASYYDDKFAKMLGLINSAIKQGAYLSSGDCEDIAAMAAEIRERDRYYSKSDKKKMLGRAEKLEKLAGVEVSATELLMQRCEGAENEWEFSDGERPNAQFWADLLAETAVTLDEIRRETKGSKKPDWGKNAAAFAEHWPACGEVQPDFAKWKASGQPVAALKEHNGKRNGWAKPAAYRDLPDAIDGAVAYSRYHWGKDQIPGLDVLADLENPAWTALVEQLITQRRSPRATKAWNKETLGLAEAVGLEEVEERVHAWLELFHTPALGREGYTKVCNGERFVRAIEELEKTHPEWPQEHADDIPALGRAIGIVVASGDGQASGLSFVLRPSLVRLDDHSYKGNTFTTGVLDMPNPSYKAANGASHYGGLGGWLRLSVENEDFLRGVIWLTALLPDRARAIESLEKTALGAGTYISFGDDGMRSKVIANAAIATLIGMGGDDIGHSVLRLSSKIEHRSVQAPLVKHLNDSRSSGSTQ</sequence>
<reference evidence="1 2" key="1">
    <citation type="submission" date="2021-08" db="EMBL/GenBank/DDBJ databases">
        <title>Comparative Genomics Analysis of the Genus Qipengyuania Reveals Extensive Genetic Diversity and Metabolic Versatility, Including the Description of Fifteen Novel Species.</title>
        <authorList>
            <person name="Liu Y."/>
        </authorList>
    </citation>
    <scope>NUCLEOTIDE SEQUENCE [LARGE SCALE GENOMIC DNA]</scope>
    <source>
        <strain evidence="1 2">1NDH17</strain>
    </source>
</reference>
<dbReference type="RefSeq" id="WP_221572145.1">
    <property type="nucleotide sequence ID" value="NZ_JAIGNK010000001.1"/>
</dbReference>
<dbReference type="Proteomes" id="UP000783253">
    <property type="component" value="Unassembled WGS sequence"/>
</dbReference>
<name>A0ABS7IX07_9SPHN</name>
<protein>
    <submittedName>
        <fullName evidence="1">Uncharacterized protein</fullName>
    </submittedName>
</protein>
<organism evidence="1 2">
    <name type="scientific">Qipengyuania polymorpha</name>
    <dbReference type="NCBI Taxonomy" id="2867234"/>
    <lineage>
        <taxon>Bacteria</taxon>
        <taxon>Pseudomonadati</taxon>
        <taxon>Pseudomonadota</taxon>
        <taxon>Alphaproteobacteria</taxon>
        <taxon>Sphingomonadales</taxon>
        <taxon>Erythrobacteraceae</taxon>
        <taxon>Qipengyuania</taxon>
    </lineage>
</organism>
<keyword evidence="2" id="KW-1185">Reference proteome</keyword>